<dbReference type="OrthoDB" id="2146857at2"/>
<dbReference type="InterPro" id="IPR029039">
    <property type="entry name" value="Flavoprotein-like_sf"/>
</dbReference>
<comment type="cofactor">
    <cofactor evidence="1">
        <name>FMN</name>
        <dbReference type="ChEBI" id="CHEBI:58210"/>
    </cofactor>
</comment>
<gene>
    <name evidence="3" type="ORF">BRSU_0985</name>
</gene>
<dbReference type="GO" id="GO:0006783">
    <property type="term" value="P:heme biosynthetic process"/>
    <property type="evidence" value="ECO:0007669"/>
    <property type="project" value="TreeGrafter"/>
</dbReference>
<evidence type="ECO:0000259" key="2">
    <source>
        <dbReference type="PROSITE" id="PS50902"/>
    </source>
</evidence>
<dbReference type="EMBL" id="CVLB01000001">
    <property type="protein sequence ID" value="CRF32725.1"/>
    <property type="molecule type" value="Genomic_DNA"/>
</dbReference>
<dbReference type="SUPFAM" id="SSF52218">
    <property type="entry name" value="Flavoproteins"/>
    <property type="match status" value="1"/>
</dbReference>
<dbReference type="GO" id="GO:0010181">
    <property type="term" value="F:FMN binding"/>
    <property type="evidence" value="ECO:0007669"/>
    <property type="project" value="InterPro"/>
</dbReference>
<dbReference type="InterPro" id="IPR001226">
    <property type="entry name" value="Flavodoxin_CS"/>
</dbReference>
<dbReference type="Pfam" id="PF12724">
    <property type="entry name" value="Flavodoxin_5"/>
    <property type="match status" value="1"/>
</dbReference>
<organism evidence="3 4">
    <name type="scientific">Brachyspira suanatina</name>
    <dbReference type="NCBI Taxonomy" id="381802"/>
    <lineage>
        <taxon>Bacteria</taxon>
        <taxon>Pseudomonadati</taxon>
        <taxon>Spirochaetota</taxon>
        <taxon>Spirochaetia</taxon>
        <taxon>Brachyspirales</taxon>
        <taxon>Brachyspiraceae</taxon>
        <taxon>Brachyspira</taxon>
    </lineage>
</organism>
<name>A0A0G4K5V1_9SPIR</name>
<dbReference type="Proteomes" id="UP000043763">
    <property type="component" value="Unassembled WGS sequence"/>
</dbReference>
<evidence type="ECO:0000313" key="3">
    <source>
        <dbReference type="EMBL" id="CRF32725.1"/>
    </source>
</evidence>
<dbReference type="InterPro" id="IPR052200">
    <property type="entry name" value="Protoporphyrinogen_IX_DH"/>
</dbReference>
<dbReference type="GO" id="GO:0009055">
    <property type="term" value="F:electron transfer activity"/>
    <property type="evidence" value="ECO:0007669"/>
    <property type="project" value="InterPro"/>
</dbReference>
<sequence length="185" mass="21480">MSNKIAVLYKSKYGTTRTYAKWIADKVHGDLYSIDNVTFQNLDTYDFIVFAGALYAGKLSSAKGIKKFYKKLKGRKNLYCIIVGLGDPADKELYNAYVNKNFNSDEKEYMKFYFLRGCLDFDKLKLHHALMMYMLKRIISAKSVKTEDEKALLENYGKKIDFLNKTSVEEIVLDIKNKNKELQNK</sequence>
<reference evidence="4" key="1">
    <citation type="submission" date="2015-04" db="EMBL/GenBank/DDBJ databases">
        <authorList>
            <person name="Mushtaq Mamoona"/>
        </authorList>
    </citation>
    <scope>NUCLEOTIDE SEQUENCE [LARGE SCALE GENOMIC DNA]</scope>
    <source>
        <strain evidence="4">AN4859/03</strain>
    </source>
</reference>
<dbReference type="PROSITE" id="PS00201">
    <property type="entry name" value="FLAVODOXIN"/>
    <property type="match status" value="1"/>
</dbReference>
<dbReference type="AlphaFoldDB" id="A0A0G4K5V1"/>
<dbReference type="PROSITE" id="PS50902">
    <property type="entry name" value="FLAVODOXIN_LIKE"/>
    <property type="match status" value="1"/>
</dbReference>
<dbReference type="PANTHER" id="PTHR38030:SF2">
    <property type="entry name" value="PROTOPORPHYRINOGEN IX DEHYDROGENASE [QUINONE]"/>
    <property type="match status" value="1"/>
</dbReference>
<feature type="domain" description="Flavodoxin-like" evidence="2">
    <location>
        <begin position="5"/>
        <end position="161"/>
    </location>
</feature>
<dbReference type="InterPro" id="IPR026816">
    <property type="entry name" value="Flavodoxin_dom"/>
</dbReference>
<keyword evidence="4" id="KW-1185">Reference proteome</keyword>
<accession>A0A0G4K5V1</accession>
<dbReference type="Gene3D" id="3.40.50.360">
    <property type="match status" value="1"/>
</dbReference>
<proteinExistence type="predicted"/>
<dbReference type="PANTHER" id="PTHR38030">
    <property type="entry name" value="PROTOPORPHYRINOGEN IX DEHYDROGENASE [MENAQUINONE]"/>
    <property type="match status" value="1"/>
</dbReference>
<dbReference type="InterPro" id="IPR008254">
    <property type="entry name" value="Flavodoxin/NO_synth"/>
</dbReference>
<evidence type="ECO:0000313" key="4">
    <source>
        <dbReference type="Proteomes" id="UP000043763"/>
    </source>
</evidence>
<evidence type="ECO:0000256" key="1">
    <source>
        <dbReference type="ARBA" id="ARBA00001917"/>
    </source>
</evidence>
<protein>
    <submittedName>
        <fullName evidence="3">Flavodoxin</fullName>
    </submittedName>
</protein>
<dbReference type="GO" id="GO:0070819">
    <property type="term" value="F:menaquinone-dependent protoporphyrinogen oxidase activity"/>
    <property type="evidence" value="ECO:0007669"/>
    <property type="project" value="TreeGrafter"/>
</dbReference>
<dbReference type="RefSeq" id="WP_048594163.1">
    <property type="nucleotide sequence ID" value="NZ_CVLB01000001.1"/>
</dbReference>